<sequence>MARDPDAIERDIEQAREALASTLDQLSDKANPKRFVEYGKSSLQEKLSDPRVRYVLIGVGALVTVAVVRKLFR</sequence>
<evidence type="ECO:0000313" key="2">
    <source>
        <dbReference type="Proteomes" id="UP000199529"/>
    </source>
</evidence>
<dbReference type="EMBL" id="FNOK01000004">
    <property type="protein sequence ID" value="SDW57351.1"/>
    <property type="molecule type" value="Genomic_DNA"/>
</dbReference>
<dbReference type="InterPro" id="IPR022062">
    <property type="entry name" value="DUF3618"/>
</dbReference>
<keyword evidence="2" id="KW-1185">Reference proteome</keyword>
<dbReference type="RefSeq" id="WP_093261814.1">
    <property type="nucleotide sequence ID" value="NZ_FNOK01000004.1"/>
</dbReference>
<evidence type="ECO:0000313" key="1">
    <source>
        <dbReference type="EMBL" id="SDW57351.1"/>
    </source>
</evidence>
<dbReference type="Proteomes" id="UP000199529">
    <property type="component" value="Unassembled WGS sequence"/>
</dbReference>
<dbReference type="AlphaFoldDB" id="A0A1H2UMK8"/>
<dbReference type="OrthoDB" id="5196933at2"/>
<name>A0A1H2UMK8_9PSEU</name>
<dbReference type="STRING" id="418495.SAMN05216215_100424"/>
<dbReference type="Pfam" id="PF12277">
    <property type="entry name" value="DUF3618"/>
    <property type="match status" value="1"/>
</dbReference>
<evidence type="ECO:0008006" key="3">
    <source>
        <dbReference type="Google" id="ProtNLM"/>
    </source>
</evidence>
<reference evidence="2" key="1">
    <citation type="submission" date="2016-10" db="EMBL/GenBank/DDBJ databases">
        <authorList>
            <person name="Varghese N."/>
            <person name="Submissions S."/>
        </authorList>
    </citation>
    <scope>NUCLEOTIDE SEQUENCE [LARGE SCALE GENOMIC DNA]</scope>
    <source>
        <strain evidence="2">CGMCC 4.3530</strain>
    </source>
</reference>
<gene>
    <name evidence="1" type="ORF">SAMN05216215_100424</name>
</gene>
<accession>A0A1H2UMK8</accession>
<proteinExistence type="predicted"/>
<protein>
    <recommendedName>
        <fullName evidence="3">DUF3618 domain-containing protein</fullName>
    </recommendedName>
</protein>
<organism evidence="1 2">
    <name type="scientific">Saccharopolyspora shandongensis</name>
    <dbReference type="NCBI Taxonomy" id="418495"/>
    <lineage>
        <taxon>Bacteria</taxon>
        <taxon>Bacillati</taxon>
        <taxon>Actinomycetota</taxon>
        <taxon>Actinomycetes</taxon>
        <taxon>Pseudonocardiales</taxon>
        <taxon>Pseudonocardiaceae</taxon>
        <taxon>Saccharopolyspora</taxon>
    </lineage>
</organism>